<keyword evidence="11" id="KW-0812">Transmembrane</keyword>
<evidence type="ECO:0000256" key="4">
    <source>
        <dbReference type="ARBA" id="ARBA00022617"/>
    </source>
</evidence>
<dbReference type="SUPFAM" id="SSF48264">
    <property type="entry name" value="Cytochrome P450"/>
    <property type="match status" value="1"/>
</dbReference>
<keyword evidence="11" id="KW-1133">Transmembrane helix</keyword>
<keyword evidence="6 10" id="KW-0560">Oxidoreductase</keyword>
<keyword evidence="13" id="KW-1185">Reference proteome</keyword>
<name>A0A9N7RAN2_STRHE</name>
<dbReference type="OrthoDB" id="1470350at2759"/>
<feature type="transmembrane region" description="Helical" evidence="11">
    <location>
        <begin position="12"/>
        <end position="31"/>
    </location>
</feature>
<evidence type="ECO:0000313" key="13">
    <source>
        <dbReference type="Proteomes" id="UP001153555"/>
    </source>
</evidence>
<sequence length="519" mass="58613">MSIMSIFEQQFIIPLFSFFSFIFFIILFQKWTSSGGRKNSPPSPKGLPVIGNLLMLGKSPHRSLQSLSRRYGHDEPLLLHFGSLPVLLVSSAKVAREIMKNQNSIFSNKPKLSVPDRLTYGSRDVAFAAYGEYWKQMRSICVHQLLSNKRVQSHRHIREQETTNMIDKIRQLGSSSSINLTNLFSSLTNDVICMALFGRKYDGEDGKKFKKLMKEVNDLLGSASIGEYIPWLGWISHVNGLYAKVKRAAKLFDDFLETVIREHNKDYGKKYEQGGDKESYFVDRLLQLQRESINSSSPITDDTVKALIVDMFIAGTDTTVTALEWATAELIKNPRTMKTLQNEVRKVVASNNKKDTINEDDIEKMPYLKAVIKESLRLHSPAPLLTPRESTHDTKVMGYDISAGTRVVINAWAIGRDPTSWDDPENFIPERFLNSEVDFRGKHFELIPFGAGRRGCPGINFGVAVDELGLAKLVYHFDFELPNGEKGEDLDMSETGGITVHKKLPMLVVATPYNCVFNS</sequence>
<evidence type="ECO:0000256" key="10">
    <source>
        <dbReference type="RuleBase" id="RU000461"/>
    </source>
</evidence>
<proteinExistence type="inferred from homology"/>
<dbReference type="GO" id="GO:0004497">
    <property type="term" value="F:monooxygenase activity"/>
    <property type="evidence" value="ECO:0007669"/>
    <property type="project" value="UniProtKB-KW"/>
</dbReference>
<evidence type="ECO:0000256" key="7">
    <source>
        <dbReference type="ARBA" id="ARBA00023004"/>
    </source>
</evidence>
<comment type="similarity">
    <text evidence="3 10">Belongs to the cytochrome P450 family.</text>
</comment>
<dbReference type="InterPro" id="IPR001128">
    <property type="entry name" value="Cyt_P450"/>
</dbReference>
<dbReference type="InterPro" id="IPR017972">
    <property type="entry name" value="Cyt_P450_CS"/>
</dbReference>
<dbReference type="GO" id="GO:0020037">
    <property type="term" value="F:heme binding"/>
    <property type="evidence" value="ECO:0007669"/>
    <property type="project" value="InterPro"/>
</dbReference>
<keyword evidence="8 10" id="KW-0503">Monooxygenase</keyword>
<dbReference type="GO" id="GO:0016705">
    <property type="term" value="F:oxidoreductase activity, acting on paired donors, with incorporation or reduction of molecular oxygen"/>
    <property type="evidence" value="ECO:0007669"/>
    <property type="project" value="InterPro"/>
</dbReference>
<dbReference type="AlphaFoldDB" id="A0A9N7RAN2"/>
<evidence type="ECO:0000256" key="3">
    <source>
        <dbReference type="ARBA" id="ARBA00010617"/>
    </source>
</evidence>
<dbReference type="GO" id="GO:0005506">
    <property type="term" value="F:iron ion binding"/>
    <property type="evidence" value="ECO:0007669"/>
    <property type="project" value="InterPro"/>
</dbReference>
<evidence type="ECO:0000256" key="6">
    <source>
        <dbReference type="ARBA" id="ARBA00023002"/>
    </source>
</evidence>
<dbReference type="Pfam" id="PF00067">
    <property type="entry name" value="p450"/>
    <property type="match status" value="1"/>
</dbReference>
<dbReference type="EMBL" id="CACSLK010020742">
    <property type="protein sequence ID" value="CAA0820952.1"/>
    <property type="molecule type" value="Genomic_DNA"/>
</dbReference>
<accession>A0A9N7RAN2</accession>
<reference evidence="12" key="1">
    <citation type="submission" date="2019-12" db="EMBL/GenBank/DDBJ databases">
        <authorList>
            <person name="Scholes J."/>
        </authorList>
    </citation>
    <scope>NUCLEOTIDE SEQUENCE</scope>
</reference>
<comment type="subcellular location">
    <subcellularLocation>
        <location evidence="2">Membrane</location>
        <topology evidence="2">Single-pass membrane protein</topology>
    </subcellularLocation>
</comment>
<keyword evidence="7 9" id="KW-0408">Iron</keyword>
<evidence type="ECO:0000256" key="2">
    <source>
        <dbReference type="ARBA" id="ARBA00004167"/>
    </source>
</evidence>
<comment type="cofactor">
    <cofactor evidence="1 9">
        <name>heme</name>
        <dbReference type="ChEBI" id="CHEBI:30413"/>
    </cofactor>
</comment>
<dbReference type="PRINTS" id="PR00385">
    <property type="entry name" value="P450"/>
</dbReference>
<keyword evidence="5 9" id="KW-0479">Metal-binding</keyword>
<dbReference type="PROSITE" id="PS00086">
    <property type="entry name" value="CYTOCHROME_P450"/>
    <property type="match status" value="1"/>
</dbReference>
<evidence type="ECO:0000256" key="9">
    <source>
        <dbReference type="PIRSR" id="PIRSR602401-1"/>
    </source>
</evidence>
<dbReference type="PANTHER" id="PTHR47955">
    <property type="entry name" value="CYTOCHROME P450 FAMILY 71 PROTEIN"/>
    <property type="match status" value="1"/>
</dbReference>
<keyword evidence="11" id="KW-0472">Membrane</keyword>
<protein>
    <submittedName>
        <fullName evidence="12">Cytochrome P450 71A25</fullName>
    </submittedName>
</protein>
<dbReference type="FunFam" id="1.10.630.10:FF:000011">
    <property type="entry name" value="Cytochrome P450 83B1"/>
    <property type="match status" value="1"/>
</dbReference>
<evidence type="ECO:0000313" key="12">
    <source>
        <dbReference type="EMBL" id="CAA0820952.1"/>
    </source>
</evidence>
<dbReference type="InterPro" id="IPR036396">
    <property type="entry name" value="Cyt_P450_sf"/>
</dbReference>
<organism evidence="12 13">
    <name type="scientific">Striga hermonthica</name>
    <name type="common">Purple witchweed</name>
    <name type="synonym">Buchnera hermonthica</name>
    <dbReference type="NCBI Taxonomy" id="68872"/>
    <lineage>
        <taxon>Eukaryota</taxon>
        <taxon>Viridiplantae</taxon>
        <taxon>Streptophyta</taxon>
        <taxon>Embryophyta</taxon>
        <taxon>Tracheophyta</taxon>
        <taxon>Spermatophyta</taxon>
        <taxon>Magnoliopsida</taxon>
        <taxon>eudicotyledons</taxon>
        <taxon>Gunneridae</taxon>
        <taxon>Pentapetalae</taxon>
        <taxon>asterids</taxon>
        <taxon>lamiids</taxon>
        <taxon>Lamiales</taxon>
        <taxon>Orobanchaceae</taxon>
        <taxon>Buchnereae</taxon>
        <taxon>Striga</taxon>
    </lineage>
</organism>
<dbReference type="InterPro" id="IPR002401">
    <property type="entry name" value="Cyt_P450_E_grp-I"/>
</dbReference>
<evidence type="ECO:0000256" key="8">
    <source>
        <dbReference type="ARBA" id="ARBA00023033"/>
    </source>
</evidence>
<dbReference type="Proteomes" id="UP001153555">
    <property type="component" value="Unassembled WGS sequence"/>
</dbReference>
<dbReference type="PRINTS" id="PR00463">
    <property type="entry name" value="EP450I"/>
</dbReference>
<gene>
    <name evidence="12" type="ORF">SHERM_18954</name>
</gene>
<dbReference type="PANTHER" id="PTHR47955:SF15">
    <property type="entry name" value="CYTOCHROME P450 71A2-LIKE"/>
    <property type="match status" value="1"/>
</dbReference>
<dbReference type="Gene3D" id="1.10.630.10">
    <property type="entry name" value="Cytochrome P450"/>
    <property type="match status" value="1"/>
</dbReference>
<feature type="binding site" description="axial binding residue" evidence="9">
    <location>
        <position position="456"/>
    </location>
    <ligand>
        <name>heme</name>
        <dbReference type="ChEBI" id="CHEBI:30413"/>
    </ligand>
    <ligandPart>
        <name>Fe</name>
        <dbReference type="ChEBI" id="CHEBI:18248"/>
    </ligandPart>
</feature>
<evidence type="ECO:0000256" key="11">
    <source>
        <dbReference type="SAM" id="Phobius"/>
    </source>
</evidence>
<dbReference type="GO" id="GO:0016020">
    <property type="term" value="C:membrane"/>
    <property type="evidence" value="ECO:0007669"/>
    <property type="project" value="UniProtKB-SubCell"/>
</dbReference>
<keyword evidence="4 9" id="KW-0349">Heme</keyword>
<comment type="caution">
    <text evidence="12">The sequence shown here is derived from an EMBL/GenBank/DDBJ whole genome shotgun (WGS) entry which is preliminary data.</text>
</comment>
<evidence type="ECO:0000256" key="1">
    <source>
        <dbReference type="ARBA" id="ARBA00001971"/>
    </source>
</evidence>
<evidence type="ECO:0000256" key="5">
    <source>
        <dbReference type="ARBA" id="ARBA00022723"/>
    </source>
</evidence>
<dbReference type="CDD" id="cd11072">
    <property type="entry name" value="CYP71-like"/>
    <property type="match status" value="1"/>
</dbReference>